<evidence type="ECO:0000313" key="2">
    <source>
        <dbReference type="EMBL" id="KAH6697513.1"/>
    </source>
</evidence>
<feature type="compositionally biased region" description="Pro residues" evidence="1">
    <location>
        <begin position="395"/>
        <end position="413"/>
    </location>
</feature>
<feature type="region of interest" description="Disordered" evidence="1">
    <location>
        <begin position="100"/>
        <end position="509"/>
    </location>
</feature>
<feature type="compositionally biased region" description="Polar residues" evidence="1">
    <location>
        <begin position="235"/>
        <end position="244"/>
    </location>
</feature>
<organism evidence="2 3">
    <name type="scientific">Plectosphaerella plurivora</name>
    <dbReference type="NCBI Taxonomy" id="936078"/>
    <lineage>
        <taxon>Eukaryota</taxon>
        <taxon>Fungi</taxon>
        <taxon>Dikarya</taxon>
        <taxon>Ascomycota</taxon>
        <taxon>Pezizomycotina</taxon>
        <taxon>Sordariomycetes</taxon>
        <taxon>Hypocreomycetidae</taxon>
        <taxon>Glomerellales</taxon>
        <taxon>Plectosphaerellaceae</taxon>
        <taxon>Plectosphaerella</taxon>
    </lineage>
</organism>
<reference evidence="2" key="1">
    <citation type="journal article" date="2021" name="Nat. Commun.">
        <title>Genetic determinants of endophytism in the Arabidopsis root mycobiome.</title>
        <authorList>
            <person name="Mesny F."/>
            <person name="Miyauchi S."/>
            <person name="Thiergart T."/>
            <person name="Pickel B."/>
            <person name="Atanasova L."/>
            <person name="Karlsson M."/>
            <person name="Huettel B."/>
            <person name="Barry K.W."/>
            <person name="Haridas S."/>
            <person name="Chen C."/>
            <person name="Bauer D."/>
            <person name="Andreopoulos W."/>
            <person name="Pangilinan J."/>
            <person name="LaButti K."/>
            <person name="Riley R."/>
            <person name="Lipzen A."/>
            <person name="Clum A."/>
            <person name="Drula E."/>
            <person name="Henrissat B."/>
            <person name="Kohler A."/>
            <person name="Grigoriev I.V."/>
            <person name="Martin F.M."/>
            <person name="Hacquard S."/>
        </authorList>
    </citation>
    <scope>NUCLEOTIDE SEQUENCE</scope>
    <source>
        <strain evidence="2">MPI-SDFR-AT-0117</strain>
    </source>
</reference>
<evidence type="ECO:0008006" key="4">
    <source>
        <dbReference type="Google" id="ProtNLM"/>
    </source>
</evidence>
<keyword evidence="3" id="KW-1185">Reference proteome</keyword>
<feature type="region of interest" description="Disordered" evidence="1">
    <location>
        <begin position="593"/>
        <end position="612"/>
    </location>
</feature>
<accession>A0A9P8VN50</accession>
<feature type="compositionally biased region" description="Polar residues" evidence="1">
    <location>
        <begin position="294"/>
        <end position="311"/>
    </location>
</feature>
<sequence length="612" mass="65179">MAVPISNDFGAMDLPKGIVEDDKRIYEVFASQPEMPLSALIAMWKIYTTTSRELHDPTARRLEHFFWHIYNSDRRHLKPRTIAALWQAISSGPTFAPLLGPPNRYEPPPNVLPPHALELSAKLPPRPTPPKGDHEPRVSEPSSSKLCDEEILPGDLPKAVPEPSMVVGTPTIRELSASSSRPPPPHPILKKSRGDSKTGPRPTARFASPPDSEEESRPSEDNSSSSTAAAHAERSVSTSTTPPGRSTKRRAGTPAKKFVVATSASKRRPVLPRRPSSQSSTGSNEMISRHGASSVGSRHSGSQHGSLTSNPDRLDAHSTVESVPEEAPVMSAKARGKQPATSRSPKERRSQKVVDAPKSPTVSRREDRQPASVEHSLSRSHDIKEAAKASSAATMPPPAPRNPPPSAMKPPPAAVVESPAPTSQSRMNDSDLPRRTSGPTSAPAPVSQLGTSYGSAVTSTSGGTGRRTSGSTSGLLMGTSFNSVGTSASGGMRMERSTSNTEYPRARPTSMARISSYGLLSNALTSTTNIEAMGQLSATDDPALQSLHRQAASASDPDNAYLTRNVSVTSFAPTLASPTPPVPLARPRSQLTLLLEKENAKRRPGVNSRSKS</sequence>
<evidence type="ECO:0000256" key="1">
    <source>
        <dbReference type="SAM" id="MobiDB-lite"/>
    </source>
</evidence>
<name>A0A9P8VN50_9PEZI</name>
<feature type="compositionally biased region" description="Basic and acidic residues" evidence="1">
    <location>
        <begin position="376"/>
        <end position="387"/>
    </location>
</feature>
<feature type="compositionally biased region" description="Polar residues" evidence="1">
    <location>
        <begin position="275"/>
        <end position="286"/>
    </location>
</feature>
<dbReference type="OrthoDB" id="5424234at2759"/>
<comment type="caution">
    <text evidence="2">The sequence shown here is derived from an EMBL/GenBank/DDBJ whole genome shotgun (WGS) entry which is preliminary data.</text>
</comment>
<dbReference type="AlphaFoldDB" id="A0A9P8VN50"/>
<dbReference type="EMBL" id="JAGSXJ010000001">
    <property type="protein sequence ID" value="KAH6697513.1"/>
    <property type="molecule type" value="Genomic_DNA"/>
</dbReference>
<evidence type="ECO:0000313" key="3">
    <source>
        <dbReference type="Proteomes" id="UP000770015"/>
    </source>
</evidence>
<proteinExistence type="predicted"/>
<feature type="compositionally biased region" description="Basic residues" evidence="1">
    <location>
        <begin position="602"/>
        <end position="612"/>
    </location>
</feature>
<dbReference type="Proteomes" id="UP000770015">
    <property type="component" value="Unassembled WGS sequence"/>
</dbReference>
<gene>
    <name evidence="2" type="ORF">F5X68DRAFT_257663</name>
</gene>
<feature type="compositionally biased region" description="Low complexity" evidence="1">
    <location>
        <begin position="450"/>
        <end position="480"/>
    </location>
</feature>
<protein>
    <recommendedName>
        <fullName evidence="4">Nitrogen regulatory protein areA GATA-like domain-containing protein</fullName>
    </recommendedName>
</protein>